<keyword evidence="6 9" id="KW-1133">Transmembrane helix</keyword>
<evidence type="ECO:0000259" key="11">
    <source>
        <dbReference type="Pfam" id="PF16916"/>
    </source>
</evidence>
<dbReference type="OrthoDB" id="9806522at2"/>
<feature type="domain" description="Cation efflux protein transmembrane" evidence="10">
    <location>
        <begin position="11"/>
        <end position="202"/>
    </location>
</feature>
<reference evidence="12 13" key="2">
    <citation type="submission" date="2019-02" db="EMBL/GenBank/DDBJ databases">
        <title>'Lichenibacterium ramalinii' gen. nov. sp. nov., 'Lichenibacterium minor' gen. nov. sp. nov.</title>
        <authorList>
            <person name="Pankratov T."/>
        </authorList>
    </citation>
    <scope>NUCLEOTIDE SEQUENCE [LARGE SCALE GENOMIC DNA]</scope>
    <source>
        <strain evidence="12 13">RmlP001</strain>
    </source>
</reference>
<evidence type="ECO:0000256" key="1">
    <source>
        <dbReference type="ARBA" id="ARBA00004651"/>
    </source>
</evidence>
<dbReference type="NCBIfam" id="TIGR01297">
    <property type="entry name" value="CDF"/>
    <property type="match status" value="1"/>
</dbReference>
<dbReference type="InterPro" id="IPR027469">
    <property type="entry name" value="Cation_efflux_TMD_sf"/>
</dbReference>
<organism evidence="12 13">
    <name type="scientific">Lichenibacterium ramalinae</name>
    <dbReference type="NCBI Taxonomy" id="2316527"/>
    <lineage>
        <taxon>Bacteria</taxon>
        <taxon>Pseudomonadati</taxon>
        <taxon>Pseudomonadota</taxon>
        <taxon>Alphaproteobacteria</taxon>
        <taxon>Hyphomicrobiales</taxon>
        <taxon>Lichenihabitantaceae</taxon>
        <taxon>Lichenibacterium</taxon>
    </lineage>
</organism>
<accession>A0A4Q2R7A6</accession>
<evidence type="ECO:0000313" key="13">
    <source>
        <dbReference type="Proteomes" id="UP000289411"/>
    </source>
</evidence>
<comment type="subcellular location">
    <subcellularLocation>
        <location evidence="1">Cell membrane</location>
        <topology evidence="1">Multi-pass membrane protein</topology>
    </subcellularLocation>
</comment>
<dbReference type="Gene3D" id="3.30.70.1350">
    <property type="entry name" value="Cation efflux protein, cytoplasmic domain"/>
    <property type="match status" value="1"/>
</dbReference>
<keyword evidence="7 9" id="KW-0472">Membrane</keyword>
<dbReference type="GO" id="GO:0015086">
    <property type="term" value="F:cadmium ion transmembrane transporter activity"/>
    <property type="evidence" value="ECO:0007669"/>
    <property type="project" value="TreeGrafter"/>
</dbReference>
<evidence type="ECO:0000256" key="8">
    <source>
        <dbReference type="ARBA" id="ARBA00068882"/>
    </source>
</evidence>
<dbReference type="InterPro" id="IPR027470">
    <property type="entry name" value="Cation_efflux_CTD"/>
</dbReference>
<dbReference type="InterPro" id="IPR002524">
    <property type="entry name" value="Cation_efflux"/>
</dbReference>
<dbReference type="SUPFAM" id="SSF161111">
    <property type="entry name" value="Cation efflux protein transmembrane domain-like"/>
    <property type="match status" value="1"/>
</dbReference>
<dbReference type="Pfam" id="PF01545">
    <property type="entry name" value="Cation_efflux"/>
    <property type="match status" value="1"/>
</dbReference>
<protein>
    <recommendedName>
        <fullName evidence="8">Protein p34</fullName>
    </recommendedName>
</protein>
<evidence type="ECO:0000256" key="7">
    <source>
        <dbReference type="ARBA" id="ARBA00023136"/>
    </source>
</evidence>
<dbReference type="PANTHER" id="PTHR43840:SF15">
    <property type="entry name" value="MITOCHONDRIAL METAL TRANSPORTER 1-RELATED"/>
    <property type="match status" value="1"/>
</dbReference>
<evidence type="ECO:0000256" key="5">
    <source>
        <dbReference type="ARBA" id="ARBA00022692"/>
    </source>
</evidence>
<dbReference type="EMBL" id="QYBC01000019">
    <property type="protein sequence ID" value="RYB02507.1"/>
    <property type="molecule type" value="Genomic_DNA"/>
</dbReference>
<feature type="transmembrane region" description="Helical" evidence="9">
    <location>
        <begin position="75"/>
        <end position="94"/>
    </location>
</feature>
<feature type="transmembrane region" description="Helical" evidence="9">
    <location>
        <begin position="7"/>
        <end position="26"/>
    </location>
</feature>
<comment type="caution">
    <text evidence="12">The sequence shown here is derived from an EMBL/GenBank/DDBJ whole genome shotgun (WGS) entry which is preliminary data.</text>
</comment>
<dbReference type="GO" id="GO:0005886">
    <property type="term" value="C:plasma membrane"/>
    <property type="evidence" value="ECO:0007669"/>
    <property type="project" value="UniProtKB-SubCell"/>
</dbReference>
<dbReference type="GO" id="GO:0006882">
    <property type="term" value="P:intracellular zinc ion homeostasis"/>
    <property type="evidence" value="ECO:0007669"/>
    <property type="project" value="TreeGrafter"/>
</dbReference>
<name>A0A4Q2R7A6_9HYPH</name>
<dbReference type="InterPro" id="IPR036837">
    <property type="entry name" value="Cation_efflux_CTD_sf"/>
</dbReference>
<keyword evidence="5 9" id="KW-0812">Transmembrane</keyword>
<gene>
    <name evidence="12" type="ORF">D3272_20295</name>
</gene>
<feature type="transmembrane region" description="Helical" evidence="9">
    <location>
        <begin position="106"/>
        <end position="129"/>
    </location>
</feature>
<dbReference type="RefSeq" id="WP_129221039.1">
    <property type="nucleotide sequence ID" value="NZ_QYBC01000019.1"/>
</dbReference>
<evidence type="ECO:0000256" key="4">
    <source>
        <dbReference type="ARBA" id="ARBA00022475"/>
    </source>
</evidence>
<keyword evidence="13" id="KW-1185">Reference proteome</keyword>
<dbReference type="Pfam" id="PF16916">
    <property type="entry name" value="ZT_dimer"/>
    <property type="match status" value="1"/>
</dbReference>
<evidence type="ECO:0000256" key="3">
    <source>
        <dbReference type="ARBA" id="ARBA00022448"/>
    </source>
</evidence>
<feature type="transmembrane region" description="Helical" evidence="9">
    <location>
        <begin position="38"/>
        <end position="55"/>
    </location>
</feature>
<dbReference type="GO" id="GO:0015093">
    <property type="term" value="F:ferrous iron transmembrane transporter activity"/>
    <property type="evidence" value="ECO:0007669"/>
    <property type="project" value="TreeGrafter"/>
</dbReference>
<reference evidence="12 13" key="1">
    <citation type="submission" date="2018-09" db="EMBL/GenBank/DDBJ databases">
        <authorList>
            <person name="Grouzdev D.S."/>
            <person name="Krutkina M.S."/>
        </authorList>
    </citation>
    <scope>NUCLEOTIDE SEQUENCE [LARGE SCALE GENOMIC DNA]</scope>
    <source>
        <strain evidence="12 13">RmlP001</strain>
    </source>
</reference>
<comment type="similarity">
    <text evidence="2">Belongs to the cation diffusion facilitator (CDF) transporter (TC 2.A.4) family.</text>
</comment>
<dbReference type="PANTHER" id="PTHR43840">
    <property type="entry name" value="MITOCHONDRIAL METAL TRANSPORTER 1-RELATED"/>
    <property type="match status" value="1"/>
</dbReference>
<keyword evidence="4" id="KW-1003">Cell membrane</keyword>
<dbReference type="FunFam" id="3.30.70.1350:FF:000002">
    <property type="entry name" value="Ferrous-iron efflux pump FieF"/>
    <property type="match status" value="1"/>
</dbReference>
<dbReference type="SUPFAM" id="SSF160240">
    <property type="entry name" value="Cation efflux protein cytoplasmic domain-like"/>
    <property type="match status" value="1"/>
</dbReference>
<sequence length="295" mass="30870">MIITQKLALGSVVVAVAVLGVKFYAWQVTGSVALLSDALESIINVATALAAVWALHVSLQPADARHPYGHTKAEYLSAVLEGVLIVGAALAILREAYGALLHPEPIGTPVLGLAVGSVGTIVNAGWAAVLGHHGRRHRSPALLADGRHLMTDVVTSVGVLVGVGLVVVTGKLVLDPVLAGLVALHVLWSGWGLMKESVNGLLDEGMSDESLARLKALIAANAEGAIEAHDLKTRCAGKLTFIEFHLVVPGDATVTEAHDICDRLERVLKADVPDAAVTIHVEPEDKRKHQGIVVL</sequence>
<dbReference type="GO" id="GO:0015341">
    <property type="term" value="F:zinc efflux antiporter activity"/>
    <property type="evidence" value="ECO:0007669"/>
    <property type="project" value="TreeGrafter"/>
</dbReference>
<dbReference type="InterPro" id="IPR058533">
    <property type="entry name" value="Cation_efflux_TM"/>
</dbReference>
<keyword evidence="3" id="KW-0813">Transport</keyword>
<dbReference type="Gene3D" id="1.20.1510.10">
    <property type="entry name" value="Cation efflux protein transmembrane domain"/>
    <property type="match status" value="1"/>
</dbReference>
<feature type="domain" description="Cation efflux protein cytoplasmic" evidence="11">
    <location>
        <begin position="207"/>
        <end position="284"/>
    </location>
</feature>
<proteinExistence type="inferred from homology"/>
<evidence type="ECO:0000256" key="6">
    <source>
        <dbReference type="ARBA" id="ARBA00022989"/>
    </source>
</evidence>
<dbReference type="InterPro" id="IPR050291">
    <property type="entry name" value="CDF_Transporter"/>
</dbReference>
<dbReference type="Proteomes" id="UP000289411">
    <property type="component" value="Unassembled WGS sequence"/>
</dbReference>
<evidence type="ECO:0000313" key="12">
    <source>
        <dbReference type="EMBL" id="RYB02507.1"/>
    </source>
</evidence>
<feature type="transmembrane region" description="Helical" evidence="9">
    <location>
        <begin position="149"/>
        <end position="170"/>
    </location>
</feature>
<dbReference type="AlphaFoldDB" id="A0A4Q2R7A6"/>
<evidence type="ECO:0000256" key="9">
    <source>
        <dbReference type="SAM" id="Phobius"/>
    </source>
</evidence>
<evidence type="ECO:0000256" key="2">
    <source>
        <dbReference type="ARBA" id="ARBA00008114"/>
    </source>
</evidence>
<evidence type="ECO:0000259" key="10">
    <source>
        <dbReference type="Pfam" id="PF01545"/>
    </source>
</evidence>